<gene>
    <name evidence="13" type="primary">folP</name>
    <name evidence="13" type="ORF">MTBPR1_30177</name>
</gene>
<evidence type="ECO:0000256" key="1">
    <source>
        <dbReference type="ARBA" id="ARBA00000012"/>
    </source>
</evidence>
<evidence type="ECO:0000256" key="9">
    <source>
        <dbReference type="ARBA" id="ARBA00022842"/>
    </source>
</evidence>
<dbReference type="PROSITE" id="PS00792">
    <property type="entry name" value="DHPS_1"/>
    <property type="match status" value="1"/>
</dbReference>
<dbReference type="OrthoDB" id="9811744at2"/>
<reference evidence="13 14" key="1">
    <citation type="submission" date="2016-07" db="EMBL/GenBank/DDBJ databases">
        <authorList>
            <person name="Lefevre C.T."/>
        </authorList>
    </citation>
    <scope>NUCLEOTIDE SEQUENCE [LARGE SCALE GENOMIC DNA]</scope>
    <source>
        <strain evidence="13">PR1</strain>
    </source>
</reference>
<dbReference type="AlphaFoldDB" id="A0A1C3RHQ9"/>
<dbReference type="NCBIfam" id="TIGR01496">
    <property type="entry name" value="DHPS"/>
    <property type="match status" value="1"/>
</dbReference>
<evidence type="ECO:0000259" key="12">
    <source>
        <dbReference type="PROSITE" id="PS50972"/>
    </source>
</evidence>
<dbReference type="PANTHER" id="PTHR20941">
    <property type="entry name" value="FOLATE SYNTHESIS PROTEINS"/>
    <property type="match status" value="1"/>
</dbReference>
<name>A0A1C3RHQ9_9PROT</name>
<feature type="domain" description="Pterin-binding" evidence="12">
    <location>
        <begin position="104"/>
        <end position="356"/>
    </location>
</feature>
<dbReference type="SUPFAM" id="SSF51717">
    <property type="entry name" value="Dihydropteroate synthetase-like"/>
    <property type="match status" value="1"/>
</dbReference>
<dbReference type="PROSITE" id="PS50972">
    <property type="entry name" value="PTERIN_BINDING"/>
    <property type="match status" value="1"/>
</dbReference>
<evidence type="ECO:0000256" key="8">
    <source>
        <dbReference type="ARBA" id="ARBA00022723"/>
    </source>
</evidence>
<dbReference type="RefSeq" id="WP_069188874.1">
    <property type="nucleotide sequence ID" value="NZ_FLYE01000023.1"/>
</dbReference>
<dbReference type="InterPro" id="IPR006390">
    <property type="entry name" value="DHP_synth_dom"/>
</dbReference>
<dbReference type="Gene3D" id="3.20.20.20">
    <property type="entry name" value="Dihydropteroate synthase-like"/>
    <property type="match status" value="1"/>
</dbReference>
<evidence type="ECO:0000256" key="5">
    <source>
        <dbReference type="ARBA" id="ARBA00012458"/>
    </source>
</evidence>
<dbReference type="Pfam" id="PF00809">
    <property type="entry name" value="Pterin_bind"/>
    <property type="match status" value="1"/>
</dbReference>
<evidence type="ECO:0000256" key="3">
    <source>
        <dbReference type="ARBA" id="ARBA00004763"/>
    </source>
</evidence>
<evidence type="ECO:0000256" key="7">
    <source>
        <dbReference type="ARBA" id="ARBA00022679"/>
    </source>
</evidence>
<dbReference type="Proteomes" id="UP000231658">
    <property type="component" value="Unassembled WGS sequence"/>
</dbReference>
<dbReference type="InterPro" id="IPR000489">
    <property type="entry name" value="Pterin-binding_dom"/>
</dbReference>
<evidence type="ECO:0000313" key="13">
    <source>
        <dbReference type="EMBL" id="SCA56807.1"/>
    </source>
</evidence>
<evidence type="ECO:0000256" key="4">
    <source>
        <dbReference type="ARBA" id="ARBA00009503"/>
    </source>
</evidence>
<keyword evidence="14" id="KW-1185">Reference proteome</keyword>
<dbReference type="GO" id="GO:0046656">
    <property type="term" value="P:folic acid biosynthetic process"/>
    <property type="evidence" value="ECO:0007669"/>
    <property type="project" value="UniProtKB-KW"/>
</dbReference>
<evidence type="ECO:0000256" key="6">
    <source>
        <dbReference type="ARBA" id="ARBA00016919"/>
    </source>
</evidence>
<protein>
    <recommendedName>
        <fullName evidence="6">Dihydropteroate synthase</fullName>
        <ecNumber evidence="5">2.5.1.15</ecNumber>
    </recommendedName>
    <alternativeName>
        <fullName evidence="11">Dihydropteroate pyrophosphorylase</fullName>
    </alternativeName>
</protein>
<organism evidence="13 14">
    <name type="scientific">Candidatus Terasakiella magnetica</name>
    <dbReference type="NCBI Taxonomy" id="1867952"/>
    <lineage>
        <taxon>Bacteria</taxon>
        <taxon>Pseudomonadati</taxon>
        <taxon>Pseudomonadota</taxon>
        <taxon>Alphaproteobacteria</taxon>
        <taxon>Rhodospirillales</taxon>
        <taxon>Terasakiellaceae</taxon>
        <taxon>Terasakiella</taxon>
    </lineage>
</organism>
<dbReference type="STRING" id="1867952.MTBPR1_30177"/>
<dbReference type="InterPro" id="IPR011005">
    <property type="entry name" value="Dihydropteroate_synth-like_sf"/>
</dbReference>
<dbReference type="GO" id="GO:0046654">
    <property type="term" value="P:tetrahydrofolate biosynthetic process"/>
    <property type="evidence" value="ECO:0007669"/>
    <property type="project" value="TreeGrafter"/>
</dbReference>
<comment type="pathway">
    <text evidence="3">Cofactor biosynthesis; tetrahydrofolate biosynthesis; 7,8-dihydrofolate from 2-amino-4-hydroxy-6-hydroxymethyl-7,8-dihydropteridine diphosphate and 4-aminobenzoate: step 1/2.</text>
</comment>
<evidence type="ECO:0000256" key="2">
    <source>
        <dbReference type="ARBA" id="ARBA00001946"/>
    </source>
</evidence>
<dbReference type="FunFam" id="3.20.20.20:FF:000006">
    <property type="entry name" value="Dihydropteroate synthase"/>
    <property type="match status" value="1"/>
</dbReference>
<dbReference type="InterPro" id="IPR045031">
    <property type="entry name" value="DHP_synth-like"/>
</dbReference>
<comment type="similarity">
    <text evidence="4">Belongs to the DHPS family.</text>
</comment>
<keyword evidence="7 13" id="KW-0808">Transferase</keyword>
<dbReference type="EC" id="2.5.1.15" evidence="5"/>
<proteinExistence type="inferred from homology"/>
<dbReference type="CDD" id="cd00739">
    <property type="entry name" value="DHPS"/>
    <property type="match status" value="1"/>
</dbReference>
<keyword evidence="10" id="KW-0289">Folate biosynthesis</keyword>
<evidence type="ECO:0000256" key="10">
    <source>
        <dbReference type="ARBA" id="ARBA00022909"/>
    </source>
</evidence>
<dbReference type="EMBL" id="FLYE01000023">
    <property type="protein sequence ID" value="SCA56807.1"/>
    <property type="molecule type" value="Genomic_DNA"/>
</dbReference>
<sequence length="361" mass="39501">MTVYEKDFNLSALPRGFCTPECDLGKMIYLRPLARFRQGRFDYPLYELSLRIKGEVQRFKASQSDLMVWAENEGEDVIVQVGKLLEHCEIPRPSFAGLKVEKRPLIMGIVNVTPDSFSDGGDNYNPEVAIAHAKEMVAAGVDILDIGGESTRPGAAAVAREDELKRVIPVIKGIKDLGVKISIDTRHSAVMRAAINAGADIINDVTALEGEGSLEVAAELDVPVMLMHMQGEPQTMQENPIYEDCVLDIYDYLHERVRACENAGLKRENICVDPGIGFGKTLDHNMEIMNQLALYHGLGCSVLLGASRKSFIAKICGDVAAKDRLPGSLVAALQAAQAGVQLVRVHDVAQTKQALDVWECI</sequence>
<comment type="catalytic activity">
    <reaction evidence="1">
        <text>(7,8-dihydropterin-6-yl)methyl diphosphate + 4-aminobenzoate = 7,8-dihydropteroate + diphosphate</text>
        <dbReference type="Rhea" id="RHEA:19949"/>
        <dbReference type="ChEBI" id="CHEBI:17836"/>
        <dbReference type="ChEBI" id="CHEBI:17839"/>
        <dbReference type="ChEBI" id="CHEBI:33019"/>
        <dbReference type="ChEBI" id="CHEBI:72950"/>
        <dbReference type="EC" id="2.5.1.15"/>
    </reaction>
</comment>
<comment type="cofactor">
    <cofactor evidence="2">
        <name>Mg(2+)</name>
        <dbReference type="ChEBI" id="CHEBI:18420"/>
    </cofactor>
</comment>
<keyword evidence="9" id="KW-0460">Magnesium</keyword>
<dbReference type="GO" id="GO:0005829">
    <property type="term" value="C:cytosol"/>
    <property type="evidence" value="ECO:0007669"/>
    <property type="project" value="TreeGrafter"/>
</dbReference>
<dbReference type="GO" id="GO:0004156">
    <property type="term" value="F:dihydropteroate synthase activity"/>
    <property type="evidence" value="ECO:0007669"/>
    <property type="project" value="UniProtKB-EC"/>
</dbReference>
<dbReference type="GO" id="GO:0046872">
    <property type="term" value="F:metal ion binding"/>
    <property type="evidence" value="ECO:0007669"/>
    <property type="project" value="UniProtKB-KW"/>
</dbReference>
<evidence type="ECO:0000313" key="14">
    <source>
        <dbReference type="Proteomes" id="UP000231658"/>
    </source>
</evidence>
<evidence type="ECO:0000256" key="11">
    <source>
        <dbReference type="ARBA" id="ARBA00030193"/>
    </source>
</evidence>
<keyword evidence="8" id="KW-0479">Metal-binding</keyword>
<accession>A0A1C3RHQ9</accession>
<dbReference type="PANTHER" id="PTHR20941:SF1">
    <property type="entry name" value="FOLIC ACID SYNTHESIS PROTEIN FOL1"/>
    <property type="match status" value="1"/>
</dbReference>
<dbReference type="PROSITE" id="PS00793">
    <property type="entry name" value="DHPS_2"/>
    <property type="match status" value="1"/>
</dbReference>